<gene>
    <name evidence="3" type="ORF">Achr_5250</name>
</gene>
<dbReference type="STRING" id="1328314.Achr_5250"/>
<dbReference type="InterPro" id="IPR002575">
    <property type="entry name" value="Aminoglycoside_PTrfase"/>
</dbReference>
<evidence type="ECO:0000256" key="1">
    <source>
        <dbReference type="SAM" id="Coils"/>
    </source>
</evidence>
<dbReference type="InterPro" id="IPR052732">
    <property type="entry name" value="Cell-binding_unc_protein"/>
</dbReference>
<proteinExistence type="predicted"/>
<dbReference type="HOGENOM" id="CLU_026771_0_0_6"/>
<keyword evidence="1" id="KW-0175">Coiled coil</keyword>
<keyword evidence="4" id="KW-1185">Reference proteome</keyword>
<name>A0A0C4WLL3_9GAMM</name>
<feature type="coiled-coil region" evidence="1">
    <location>
        <begin position="184"/>
        <end position="211"/>
    </location>
</feature>
<reference evidence="3 4" key="1">
    <citation type="journal article" date="2015" name="PLoS ONE">
        <title>Azotobacter Genomes: The Genome of Azotobacter chroococcum NCIMB 8003 (ATCC 4412).</title>
        <authorList>
            <person name="Robson R.L."/>
            <person name="Jones R."/>
            <person name="Robson R.M."/>
            <person name="Schwartz A."/>
            <person name="Richardson T.H."/>
        </authorList>
    </citation>
    <scope>NUCLEOTIDE SEQUENCE [LARGE SCALE GENOMIC DNA]</scope>
    <source>
        <strain evidence="3 4">NCIMB 8003</strain>
    </source>
</reference>
<organism evidence="3 4">
    <name type="scientific">Azotobacter chroococcum NCIMB 8003</name>
    <dbReference type="NCBI Taxonomy" id="1328314"/>
    <lineage>
        <taxon>Bacteria</taxon>
        <taxon>Pseudomonadati</taxon>
        <taxon>Pseudomonadota</taxon>
        <taxon>Gammaproteobacteria</taxon>
        <taxon>Pseudomonadales</taxon>
        <taxon>Pseudomonadaceae</taxon>
        <taxon>Azotobacter</taxon>
    </lineage>
</organism>
<dbReference type="EMBL" id="CP010415">
    <property type="protein sequence ID" value="AJE20030.1"/>
    <property type="molecule type" value="Genomic_DNA"/>
</dbReference>
<dbReference type="GO" id="GO:0016740">
    <property type="term" value="F:transferase activity"/>
    <property type="evidence" value="ECO:0007669"/>
    <property type="project" value="UniProtKB-KW"/>
</dbReference>
<dbReference type="PANTHER" id="PTHR43883:SF1">
    <property type="entry name" value="GLUCONOKINASE"/>
    <property type="match status" value="1"/>
</dbReference>
<dbReference type="InterPro" id="IPR011009">
    <property type="entry name" value="Kinase-like_dom_sf"/>
</dbReference>
<evidence type="ECO:0000259" key="2">
    <source>
        <dbReference type="Pfam" id="PF01636"/>
    </source>
</evidence>
<dbReference type="RefSeq" id="WP_039801610.1">
    <property type="nucleotide sequence ID" value="NZ_CP010415.1"/>
</dbReference>
<dbReference type="Proteomes" id="UP000068210">
    <property type="component" value="Chromosome"/>
</dbReference>
<sequence length="338" mass="37330">MSDQEQEEVIAFLSRAASYGAPDGRVERIDTHGSLVFLHGARAYKLKRAVAYAALDYRRLDSRELACRAELRLNRRTAPDLYLEVRSINRGPDGALRFDGAGPVLDWVVVMRRFPQAALFDNLAVAGHLTDALVDRLGAKIARFHAGAELTPQFGGPEAVRLVIEENHRELCRYPELLDPAAVNALHRAALAALEAQAAELDRRRREGRVRRCHGDLRLANVCLLDGQPTPFDGIEFSDRLSCIDVLHDLAFLLLDLQHHGLDALATRLLQSYLAHAGEPEDCRPLPLFLSLRAATRSFTLACSAGRQRDPALSADKARQARSLLERAAACLRGDGLP</sequence>
<dbReference type="Pfam" id="PF01636">
    <property type="entry name" value="APH"/>
    <property type="match status" value="1"/>
</dbReference>
<keyword evidence="3" id="KW-0808">Transferase</keyword>
<protein>
    <submittedName>
        <fullName evidence="3">Aminoglycoside phosphotransferase</fullName>
    </submittedName>
</protein>
<feature type="domain" description="Aminoglycoside phosphotransferase" evidence="2">
    <location>
        <begin position="129"/>
        <end position="281"/>
    </location>
</feature>
<dbReference type="Gene3D" id="3.90.1200.10">
    <property type="match status" value="1"/>
</dbReference>
<evidence type="ECO:0000313" key="4">
    <source>
        <dbReference type="Proteomes" id="UP000068210"/>
    </source>
</evidence>
<evidence type="ECO:0000313" key="3">
    <source>
        <dbReference type="EMBL" id="AJE20030.1"/>
    </source>
</evidence>
<dbReference type="KEGG" id="acx:Achr_5250"/>
<dbReference type="PANTHER" id="PTHR43883">
    <property type="entry name" value="SLR0207 PROTEIN"/>
    <property type="match status" value="1"/>
</dbReference>
<dbReference type="AlphaFoldDB" id="A0A0C4WLL3"/>
<dbReference type="SUPFAM" id="SSF56112">
    <property type="entry name" value="Protein kinase-like (PK-like)"/>
    <property type="match status" value="1"/>
</dbReference>
<accession>A0A0C4WLL3</accession>